<dbReference type="InterPro" id="IPR035979">
    <property type="entry name" value="RBD_domain_sf"/>
</dbReference>
<feature type="domain" description="NTF2" evidence="5">
    <location>
        <begin position="9"/>
        <end position="125"/>
    </location>
</feature>
<feature type="compositionally biased region" description="Low complexity" evidence="3">
    <location>
        <begin position="173"/>
        <end position="189"/>
    </location>
</feature>
<evidence type="ECO:0000313" key="7">
    <source>
        <dbReference type="Proteomes" id="UP001153555"/>
    </source>
</evidence>
<dbReference type="PROSITE" id="PS50102">
    <property type="entry name" value="RRM"/>
    <property type="match status" value="1"/>
</dbReference>
<dbReference type="GO" id="GO:0003729">
    <property type="term" value="F:mRNA binding"/>
    <property type="evidence" value="ECO:0007669"/>
    <property type="project" value="TreeGrafter"/>
</dbReference>
<feature type="region of interest" description="Disordered" evidence="3">
    <location>
        <begin position="240"/>
        <end position="297"/>
    </location>
</feature>
<dbReference type="InterPro" id="IPR039539">
    <property type="entry name" value="Ras_GTPase_bind_prot"/>
</dbReference>
<feature type="region of interest" description="Disordered" evidence="3">
    <location>
        <begin position="173"/>
        <end position="192"/>
    </location>
</feature>
<dbReference type="SUPFAM" id="SSF54427">
    <property type="entry name" value="NTF2-like"/>
    <property type="match status" value="1"/>
</dbReference>
<gene>
    <name evidence="6" type="ORF">SHERM_24449</name>
</gene>
<dbReference type="Proteomes" id="UP001153555">
    <property type="component" value="Unassembled WGS sequence"/>
</dbReference>
<dbReference type="SUPFAM" id="SSF54928">
    <property type="entry name" value="RNA-binding domain, RBD"/>
    <property type="match status" value="1"/>
</dbReference>
<feature type="compositionally biased region" description="Low complexity" evidence="3">
    <location>
        <begin position="270"/>
        <end position="285"/>
    </location>
</feature>
<dbReference type="PANTHER" id="PTHR10693">
    <property type="entry name" value="RAS GTPASE-ACTIVATING PROTEIN-BINDING PROTEIN"/>
    <property type="match status" value="1"/>
</dbReference>
<dbReference type="SMART" id="SM00360">
    <property type="entry name" value="RRM"/>
    <property type="match status" value="1"/>
</dbReference>
<name>A0A9N7NDX6_STRHE</name>
<evidence type="ECO:0000256" key="1">
    <source>
        <dbReference type="ARBA" id="ARBA00022884"/>
    </source>
</evidence>
<dbReference type="Gene3D" id="3.30.70.330">
    <property type="match status" value="1"/>
</dbReference>
<evidence type="ECO:0000256" key="3">
    <source>
        <dbReference type="SAM" id="MobiDB-lite"/>
    </source>
</evidence>
<dbReference type="AlphaFoldDB" id="A0A9N7NDX6"/>
<dbReference type="PROSITE" id="PS50177">
    <property type="entry name" value="NTF2_DOMAIN"/>
    <property type="match status" value="1"/>
</dbReference>
<dbReference type="InterPro" id="IPR002075">
    <property type="entry name" value="NTF2_dom"/>
</dbReference>
<feature type="compositionally biased region" description="Polar residues" evidence="3">
    <location>
        <begin position="382"/>
        <end position="394"/>
    </location>
</feature>
<dbReference type="OrthoDB" id="339151at2759"/>
<evidence type="ECO:0000313" key="6">
    <source>
        <dbReference type="EMBL" id="CAA0828754.1"/>
    </source>
</evidence>
<evidence type="ECO:0000259" key="5">
    <source>
        <dbReference type="PROSITE" id="PS50177"/>
    </source>
</evidence>
<keyword evidence="7" id="KW-1185">Reference proteome</keyword>
<dbReference type="PANTHER" id="PTHR10693:SF20">
    <property type="entry name" value="AT27578P"/>
    <property type="match status" value="1"/>
</dbReference>
<protein>
    <submittedName>
        <fullName evidence="6">Nuclear transport factor 2 (NTF2) family protein with RNA binding (RRM-RBD-RNP motifs) domain</fullName>
    </submittedName>
</protein>
<dbReference type="InterPro" id="IPR018222">
    <property type="entry name" value="Nuclear_transport_factor_2_euk"/>
</dbReference>
<proteinExistence type="predicted"/>
<dbReference type="GO" id="GO:0005829">
    <property type="term" value="C:cytosol"/>
    <property type="evidence" value="ECO:0007669"/>
    <property type="project" value="TreeGrafter"/>
</dbReference>
<reference evidence="6" key="1">
    <citation type="submission" date="2019-12" db="EMBL/GenBank/DDBJ databases">
        <authorList>
            <person name="Scholes J."/>
        </authorList>
    </citation>
    <scope>NUCLEOTIDE SEQUENCE</scope>
</reference>
<comment type="caution">
    <text evidence="6">The sequence shown here is derived from an EMBL/GenBank/DDBJ whole genome shotgun (WGS) entry which is preliminary data.</text>
</comment>
<keyword evidence="1 2" id="KW-0694">RNA-binding</keyword>
<organism evidence="6 7">
    <name type="scientific">Striga hermonthica</name>
    <name type="common">Purple witchweed</name>
    <name type="synonym">Buchnera hermonthica</name>
    <dbReference type="NCBI Taxonomy" id="68872"/>
    <lineage>
        <taxon>Eukaryota</taxon>
        <taxon>Viridiplantae</taxon>
        <taxon>Streptophyta</taxon>
        <taxon>Embryophyta</taxon>
        <taxon>Tracheophyta</taxon>
        <taxon>Spermatophyta</taxon>
        <taxon>Magnoliopsida</taxon>
        <taxon>eudicotyledons</taxon>
        <taxon>Gunneridae</taxon>
        <taxon>Pentapetalae</taxon>
        <taxon>asterids</taxon>
        <taxon>lamiids</taxon>
        <taxon>Lamiales</taxon>
        <taxon>Orobanchaceae</taxon>
        <taxon>Buchnereae</taxon>
        <taxon>Striga</taxon>
    </lineage>
</organism>
<dbReference type="InterPro" id="IPR012677">
    <property type="entry name" value="Nucleotide-bd_a/b_plait_sf"/>
</dbReference>
<dbReference type="CDD" id="cd00590">
    <property type="entry name" value="RRM_SF"/>
    <property type="match status" value="1"/>
</dbReference>
<evidence type="ECO:0000256" key="2">
    <source>
        <dbReference type="PROSITE-ProRule" id="PRU00176"/>
    </source>
</evidence>
<dbReference type="CDD" id="cd00780">
    <property type="entry name" value="NTF2"/>
    <property type="match status" value="1"/>
</dbReference>
<evidence type="ECO:0000259" key="4">
    <source>
        <dbReference type="PROSITE" id="PS50102"/>
    </source>
</evidence>
<dbReference type="InterPro" id="IPR000504">
    <property type="entry name" value="RRM_dom"/>
</dbReference>
<dbReference type="GO" id="GO:1990904">
    <property type="term" value="C:ribonucleoprotein complex"/>
    <property type="evidence" value="ECO:0007669"/>
    <property type="project" value="TreeGrafter"/>
</dbReference>
<dbReference type="Pfam" id="PF02136">
    <property type="entry name" value="NTF2"/>
    <property type="match status" value="1"/>
</dbReference>
<dbReference type="InterPro" id="IPR032710">
    <property type="entry name" value="NTF2-like_dom_sf"/>
</dbReference>
<accession>A0A9N7NDX6</accession>
<dbReference type="Gene3D" id="3.10.450.50">
    <property type="match status" value="1"/>
</dbReference>
<feature type="domain" description="RRM" evidence="4">
    <location>
        <begin position="297"/>
        <end position="375"/>
    </location>
</feature>
<dbReference type="Pfam" id="PF00076">
    <property type="entry name" value="RRM_1"/>
    <property type="match status" value="1"/>
</dbReference>
<sequence length="424" mass="45531">MDNITPQQVADAFVVNYYKILSDSPQQSYKFYNESSLLSWPDFDGILAPVKTLNAINEKIMSSDFKNFTIEINTVDAQASQDGGVIVAVTGSLIEDDQVTNIFFQTFFLAKQENGFFVLNDNLRIFDSFGSMTNAAANPLAVQTSEGCNVSDSSKSPQIEKAEIKEALDNSVVPKDSVAKSSSSLSPAASEEKAVPAVKVPSIVVPASNASTPPKVPSIVVPVSNANMPPKPSYASMLAKDAPVTSPKSATPKSAVVTPSPKAPLKNGMPKSSSKIVSKSPPSGKSEPEAKTPPEAKGVFVGSLPYEITEKALRDALNQFGPIRKYPDAVQIRKHNDGFCLAFVEFESADSARRAVEVHHVKFGEKEAYIAHKKSTGRVRSPTRTGFRNGNGNKSDYDKGRARDSQVGRSSGHGARSSRDHTSN</sequence>
<feature type="compositionally biased region" description="Basic and acidic residues" evidence="3">
    <location>
        <begin position="395"/>
        <end position="406"/>
    </location>
</feature>
<dbReference type="EMBL" id="CACSLK010027752">
    <property type="protein sequence ID" value="CAA0828754.1"/>
    <property type="molecule type" value="Genomic_DNA"/>
</dbReference>
<feature type="region of interest" description="Disordered" evidence="3">
    <location>
        <begin position="374"/>
        <end position="424"/>
    </location>
</feature>